<evidence type="ECO:0000313" key="1">
    <source>
        <dbReference type="EMBL" id="APX88895.1"/>
    </source>
</evidence>
<reference evidence="1 2" key="1">
    <citation type="submission" date="2017-01" db="EMBL/GenBank/DDBJ databases">
        <title>Genomic analysis of Xuhuaishuia manganoxidans DY6-4.</title>
        <authorList>
            <person name="Wang X."/>
        </authorList>
    </citation>
    <scope>NUCLEOTIDE SEQUENCE [LARGE SCALE GENOMIC DNA]</scope>
    <source>
        <strain evidence="1 2">DY6-4</strain>
    </source>
</reference>
<dbReference type="STRING" id="1267768.BV394_03420"/>
<dbReference type="Proteomes" id="UP000187266">
    <property type="component" value="Chromosome"/>
</dbReference>
<dbReference type="AlphaFoldDB" id="A0A1U7DG26"/>
<protein>
    <submittedName>
        <fullName evidence="1">Uncharacterized protein</fullName>
    </submittedName>
</protein>
<dbReference type="EMBL" id="CP019124">
    <property type="protein sequence ID" value="APX88895.1"/>
    <property type="molecule type" value="Genomic_DNA"/>
</dbReference>
<evidence type="ECO:0000313" key="2">
    <source>
        <dbReference type="Proteomes" id="UP000187266"/>
    </source>
</evidence>
<keyword evidence="2" id="KW-1185">Reference proteome</keyword>
<dbReference type="OrthoDB" id="7916272at2"/>
<proteinExistence type="predicted"/>
<name>A0A1U7DG26_9RHOB</name>
<accession>A0A1U7DG26</accession>
<organism evidence="1 2">
    <name type="scientific">Brevirhabdus pacifica</name>
    <dbReference type="NCBI Taxonomy" id="1267768"/>
    <lineage>
        <taxon>Bacteria</taxon>
        <taxon>Pseudomonadati</taxon>
        <taxon>Pseudomonadota</taxon>
        <taxon>Alphaproteobacteria</taxon>
        <taxon>Rhodobacterales</taxon>
        <taxon>Paracoccaceae</taxon>
        <taxon>Brevirhabdus</taxon>
    </lineage>
</organism>
<accession>A0A2M9DFJ3</accession>
<sequence length="87" mass="8932">MPDRYSSTFANLSSPAIDAFAITPDDATDLPEITRALYIGIGGDLSVVTKEGGSVTLVNLLAGTVLPIRVRAVRATGSTAQSVVGLV</sequence>
<gene>
    <name evidence="1" type="ORF">BV394_03420</name>
</gene>